<comment type="function">
    <text evidence="11">Component of the ubiquinol-cytochrome c oxidoreductase, a multisubunit transmembrane complex that is part of the mitochondrial electron transport chain which drives oxidative phosphorylation. The complex plays an important role in the uptake of multiple carbon sources present in different host niches.</text>
</comment>
<evidence type="ECO:0000256" key="7">
    <source>
        <dbReference type="ARBA" id="ARBA00022982"/>
    </source>
</evidence>
<evidence type="ECO:0000256" key="2">
    <source>
        <dbReference type="ARBA" id="ARBA00007668"/>
    </source>
</evidence>
<dbReference type="GO" id="GO:0005743">
    <property type="term" value="C:mitochondrial inner membrane"/>
    <property type="evidence" value="ECO:0007669"/>
    <property type="project" value="UniProtKB-SubCell"/>
</dbReference>
<evidence type="ECO:0000256" key="8">
    <source>
        <dbReference type="ARBA" id="ARBA00022989"/>
    </source>
</evidence>
<feature type="transmembrane region" description="Helical" evidence="11">
    <location>
        <begin position="27"/>
        <end position="46"/>
    </location>
</feature>
<dbReference type="SUPFAM" id="SSF81508">
    <property type="entry name" value="Ubiquinone-binding protein QP-C of cytochrome bc1 complex (Ubiquinol-cytochrome c reductase)"/>
    <property type="match status" value="1"/>
</dbReference>
<evidence type="ECO:0000256" key="11">
    <source>
        <dbReference type="RuleBase" id="RU368118"/>
    </source>
</evidence>
<evidence type="ECO:0000256" key="5">
    <source>
        <dbReference type="ARBA" id="ARBA00022692"/>
    </source>
</evidence>
<name>A0A8H7ZY73_9FUNG</name>
<dbReference type="InterPro" id="IPR036642">
    <property type="entry name" value="Cyt_bc1_su8_sf"/>
</dbReference>
<sequence length="67" mass="7569">MISPYEQRVCADVLHRAVFNTFRRTMAQVPFMLPGLTWLFGSIAYLEYRKKKDNSKAGRAAAGGGHH</sequence>
<evidence type="ECO:0000256" key="10">
    <source>
        <dbReference type="ARBA" id="ARBA00023136"/>
    </source>
</evidence>
<keyword evidence="7 11" id="KW-0249">Electron transport</keyword>
<keyword evidence="6 11" id="KW-0999">Mitochondrion inner membrane</keyword>
<evidence type="ECO:0000256" key="1">
    <source>
        <dbReference type="ARBA" id="ARBA00004434"/>
    </source>
</evidence>
<evidence type="ECO:0000256" key="4">
    <source>
        <dbReference type="ARBA" id="ARBA00022660"/>
    </source>
</evidence>
<keyword evidence="8 11" id="KW-1133">Transmembrane helix</keyword>
<keyword evidence="10 11" id="KW-0472">Membrane</keyword>
<reference evidence="12 13" key="1">
    <citation type="journal article" name="Sci. Rep.">
        <title>Genome-scale phylogenetic analyses confirm Olpidium as the closest living zoosporic fungus to the non-flagellated, terrestrial fungi.</title>
        <authorList>
            <person name="Chang Y."/>
            <person name="Rochon D."/>
            <person name="Sekimoto S."/>
            <person name="Wang Y."/>
            <person name="Chovatia M."/>
            <person name="Sandor L."/>
            <person name="Salamov A."/>
            <person name="Grigoriev I.V."/>
            <person name="Stajich J.E."/>
            <person name="Spatafora J.W."/>
        </authorList>
    </citation>
    <scope>NUCLEOTIDE SEQUENCE [LARGE SCALE GENOMIC DNA]</scope>
    <source>
        <strain evidence="12">S191</strain>
    </source>
</reference>
<dbReference type="OrthoDB" id="6683853at2759"/>
<dbReference type="GO" id="GO:0006122">
    <property type="term" value="P:mitochondrial electron transport, ubiquinol to cytochrome c"/>
    <property type="evidence" value="ECO:0007669"/>
    <property type="project" value="UniProtKB-UniRule"/>
</dbReference>
<keyword evidence="13" id="KW-1185">Reference proteome</keyword>
<gene>
    <name evidence="12" type="ORF">BJ554DRAFT_6028</name>
</gene>
<keyword evidence="3 11" id="KW-0813">Transport</keyword>
<proteinExistence type="inferred from homology"/>
<keyword evidence="9 11" id="KW-0496">Mitochondrion</keyword>
<dbReference type="Gene3D" id="1.20.5.210">
    <property type="entry name" value="Cytochrome b-c1 complex subunit 8"/>
    <property type="match status" value="1"/>
</dbReference>
<evidence type="ECO:0000256" key="6">
    <source>
        <dbReference type="ARBA" id="ARBA00022792"/>
    </source>
</evidence>
<dbReference type="EMBL" id="JAEFCI010003225">
    <property type="protein sequence ID" value="KAG5461728.1"/>
    <property type="molecule type" value="Genomic_DNA"/>
</dbReference>
<keyword evidence="4 11" id="KW-0679">Respiratory chain</keyword>
<evidence type="ECO:0000313" key="12">
    <source>
        <dbReference type="EMBL" id="KAG5461728.1"/>
    </source>
</evidence>
<comment type="subcellular location">
    <subcellularLocation>
        <location evidence="1 11">Mitochondrion inner membrane</location>
        <topology evidence="1 11">Single-pass membrane protein</topology>
    </subcellularLocation>
</comment>
<evidence type="ECO:0000313" key="13">
    <source>
        <dbReference type="Proteomes" id="UP000673691"/>
    </source>
</evidence>
<dbReference type="InterPro" id="IPR004205">
    <property type="entry name" value="Cyt_bc1_su8"/>
</dbReference>
<dbReference type="Proteomes" id="UP000673691">
    <property type="component" value="Unassembled WGS sequence"/>
</dbReference>
<accession>A0A8H7ZY73</accession>
<dbReference type="Pfam" id="PF02939">
    <property type="entry name" value="UcrQ"/>
    <property type="match status" value="1"/>
</dbReference>
<protein>
    <recommendedName>
        <fullName evidence="11">Cytochrome b-c1 complex subunit 8</fullName>
    </recommendedName>
    <alternativeName>
        <fullName evidence="11">Complex III subunit 8</fullName>
    </alternativeName>
</protein>
<evidence type="ECO:0000256" key="3">
    <source>
        <dbReference type="ARBA" id="ARBA00022448"/>
    </source>
</evidence>
<comment type="subunit">
    <text evidence="11">Component of the ubiquinol-cytochrome c oxidoreductase (cytochrome b-c1 complex, complex III, CIII), a multisubunit enzyme composed of 3 respiratory subunits cytochrome b, cytochrome c1 and Rieske protein, 2 core protein subunits, and additional low-molecular weight protein subunits. The complex exists as an obligatory dimer and forms supercomplexes (SCs) in the inner mitochondrial membrane with cytochrome c oxidase (complex IV, CIV).</text>
</comment>
<dbReference type="AlphaFoldDB" id="A0A8H7ZY73"/>
<comment type="caution">
    <text evidence="12">The sequence shown here is derived from an EMBL/GenBank/DDBJ whole genome shotgun (WGS) entry which is preliminary data.</text>
</comment>
<organism evidence="12 13">
    <name type="scientific">Olpidium bornovanus</name>
    <dbReference type="NCBI Taxonomy" id="278681"/>
    <lineage>
        <taxon>Eukaryota</taxon>
        <taxon>Fungi</taxon>
        <taxon>Fungi incertae sedis</taxon>
        <taxon>Olpidiomycota</taxon>
        <taxon>Olpidiomycotina</taxon>
        <taxon>Olpidiomycetes</taxon>
        <taxon>Olpidiales</taxon>
        <taxon>Olpidiaceae</taxon>
        <taxon>Olpidium</taxon>
    </lineage>
</organism>
<keyword evidence="5 11" id="KW-0812">Transmembrane</keyword>
<comment type="similarity">
    <text evidence="2 11">Belongs to the UQCRQ/QCR8 family.</text>
</comment>
<evidence type="ECO:0000256" key="9">
    <source>
        <dbReference type="ARBA" id="ARBA00023128"/>
    </source>
</evidence>
<dbReference type="GO" id="GO:0045275">
    <property type="term" value="C:respiratory chain complex III"/>
    <property type="evidence" value="ECO:0007669"/>
    <property type="project" value="UniProtKB-UniRule"/>
</dbReference>